<dbReference type="PROSITE" id="PS51193">
    <property type="entry name" value="HELICASE_ATP_BIND_2"/>
    <property type="match status" value="1"/>
</dbReference>
<comment type="catalytic activity">
    <reaction evidence="7">
        <text>ATP + H2O = ADP + phosphate + H(+)</text>
        <dbReference type="Rhea" id="RHEA:13065"/>
        <dbReference type="ChEBI" id="CHEBI:15377"/>
        <dbReference type="ChEBI" id="CHEBI:15378"/>
        <dbReference type="ChEBI" id="CHEBI:30616"/>
        <dbReference type="ChEBI" id="CHEBI:43474"/>
        <dbReference type="ChEBI" id="CHEBI:456216"/>
        <dbReference type="EC" id="5.6.2.3"/>
    </reaction>
</comment>
<keyword evidence="2" id="KW-0547">Nucleotide-binding</keyword>
<evidence type="ECO:0000256" key="2">
    <source>
        <dbReference type="ARBA" id="ARBA00022741"/>
    </source>
</evidence>
<dbReference type="GO" id="GO:0016787">
    <property type="term" value="F:hydrolase activity"/>
    <property type="evidence" value="ECO:0007669"/>
    <property type="project" value="UniProtKB-KW"/>
</dbReference>
<gene>
    <name evidence="9" type="ORF">V3390_00430</name>
</gene>
<dbReference type="Pfam" id="PF13307">
    <property type="entry name" value="Helicase_C_2"/>
    <property type="match status" value="1"/>
</dbReference>
<evidence type="ECO:0000256" key="5">
    <source>
        <dbReference type="ARBA" id="ARBA00038058"/>
    </source>
</evidence>
<dbReference type="EMBL" id="JAZHBO010000001">
    <property type="protein sequence ID" value="MEF2154712.1"/>
    <property type="molecule type" value="Genomic_DNA"/>
</dbReference>
<dbReference type="Gene3D" id="3.40.50.300">
    <property type="entry name" value="P-loop containing nucleotide triphosphate hydrolases"/>
    <property type="match status" value="2"/>
</dbReference>
<dbReference type="InterPro" id="IPR011545">
    <property type="entry name" value="DEAD/DEAH_box_helicase_dom"/>
</dbReference>
<evidence type="ECO:0000256" key="3">
    <source>
        <dbReference type="ARBA" id="ARBA00022801"/>
    </source>
</evidence>
<dbReference type="InterPro" id="IPR014001">
    <property type="entry name" value="Helicase_ATP-bd"/>
</dbReference>
<evidence type="ECO:0000256" key="4">
    <source>
        <dbReference type="ARBA" id="ARBA00022840"/>
    </source>
</evidence>
<dbReference type="InterPro" id="IPR045028">
    <property type="entry name" value="DinG/Rad3-like"/>
</dbReference>
<dbReference type="PANTHER" id="PTHR11472:SF34">
    <property type="entry name" value="REGULATOR OF TELOMERE ELONGATION HELICASE 1"/>
    <property type="match status" value="1"/>
</dbReference>
<comment type="similarity">
    <text evidence="5">Belongs to the helicase family. DinG subfamily.</text>
</comment>
<evidence type="ECO:0000313" key="9">
    <source>
        <dbReference type="EMBL" id="MEF2154712.1"/>
    </source>
</evidence>
<evidence type="ECO:0000313" key="10">
    <source>
        <dbReference type="Proteomes" id="UP001356170"/>
    </source>
</evidence>
<dbReference type="GO" id="GO:0003678">
    <property type="term" value="F:DNA helicase activity"/>
    <property type="evidence" value="ECO:0007669"/>
    <property type="project" value="UniProtKB-EC"/>
</dbReference>
<dbReference type="InterPro" id="IPR014013">
    <property type="entry name" value="Helic_SF1/SF2_ATP-bd_DinG/Rad3"/>
</dbReference>
<dbReference type="SMART" id="SM00487">
    <property type="entry name" value="DEXDc"/>
    <property type="match status" value="1"/>
</dbReference>
<dbReference type="PANTHER" id="PTHR11472">
    <property type="entry name" value="DNA REPAIR DEAD HELICASE RAD3/XP-D SUBFAMILY MEMBER"/>
    <property type="match status" value="1"/>
</dbReference>
<dbReference type="InterPro" id="IPR027417">
    <property type="entry name" value="P-loop_NTPase"/>
</dbReference>
<organism evidence="9 10">
    <name type="scientific">Aquilutibacter rugosus</name>
    <dbReference type="NCBI Taxonomy" id="3115820"/>
    <lineage>
        <taxon>Bacteria</taxon>
        <taxon>Pseudomonadati</taxon>
        <taxon>Pseudomonadota</taxon>
        <taxon>Gammaproteobacteria</taxon>
        <taxon>Lysobacterales</taxon>
        <taxon>Lysobacteraceae</taxon>
        <taxon>Aquilutibacter</taxon>
    </lineage>
</organism>
<name>A0ABU7UW71_9GAMM</name>
<dbReference type="SMART" id="SM00491">
    <property type="entry name" value="HELICc2"/>
    <property type="match status" value="1"/>
</dbReference>
<dbReference type="RefSeq" id="WP_331702881.1">
    <property type="nucleotide sequence ID" value="NZ_JAZHBO010000001.1"/>
</dbReference>
<evidence type="ECO:0000259" key="8">
    <source>
        <dbReference type="PROSITE" id="PS51193"/>
    </source>
</evidence>
<evidence type="ECO:0000256" key="6">
    <source>
        <dbReference type="ARBA" id="ARBA00044969"/>
    </source>
</evidence>
<dbReference type="SUPFAM" id="SSF52540">
    <property type="entry name" value="P-loop containing nucleoside triphosphate hydrolases"/>
    <property type="match status" value="2"/>
</dbReference>
<keyword evidence="9" id="KW-0347">Helicase</keyword>
<proteinExistence type="inferred from homology"/>
<evidence type="ECO:0000256" key="1">
    <source>
        <dbReference type="ARBA" id="ARBA00001966"/>
    </source>
</evidence>
<comment type="cofactor">
    <cofactor evidence="1">
        <name>[4Fe-4S] cluster</name>
        <dbReference type="ChEBI" id="CHEBI:49883"/>
    </cofactor>
</comment>
<dbReference type="EC" id="5.6.2.3" evidence="6"/>
<dbReference type="Pfam" id="PF00270">
    <property type="entry name" value="DEAD"/>
    <property type="match status" value="1"/>
</dbReference>
<dbReference type="InterPro" id="IPR006555">
    <property type="entry name" value="ATP-dep_Helicase_C"/>
</dbReference>
<dbReference type="Proteomes" id="UP001356170">
    <property type="component" value="Unassembled WGS sequence"/>
</dbReference>
<keyword evidence="4" id="KW-0067">ATP-binding</keyword>
<keyword evidence="3 9" id="KW-0378">Hydrolase</keyword>
<accession>A0ABU7UW71</accession>
<protein>
    <recommendedName>
        <fullName evidence="6">DNA 5'-3' helicase</fullName>
        <ecNumber evidence="6">5.6.2.3</ecNumber>
    </recommendedName>
</protein>
<reference evidence="9 10" key="1">
    <citation type="submission" date="2024-01" db="EMBL/GenBank/DDBJ databases">
        <title>Novel species of the genus Luteimonas isolated from rivers.</title>
        <authorList>
            <person name="Lu H."/>
        </authorList>
    </citation>
    <scope>NUCLEOTIDE SEQUENCE [LARGE SCALE GENOMIC DNA]</scope>
    <source>
        <strain evidence="9 10">FXH3W</strain>
    </source>
</reference>
<sequence length="644" mass="70252">MTGDLAQRSRAALGSSGELVQALPNFTPRLAQQDLAAAIADAIEDSAELVSEAGTGTGKTFAYLVPVILSGRKAILSTGTKALQDQLHQRDLPRVREALGVGFRSALLKGRANYLCLHRLNTANQRDLFASPAEVQQFGAIRTWAKRTQFGDFNELSSIPEGARILSQVSSTADSCLGTDCEFYEDCFVVKARQRALAADVVVVNHHLLLADLSLKDTGMGQVLPDAQVFVIDEAHQLPELAGQFLGSVVSGNAVAEVGRDAIREAEQASGTLALVRPRVDGVLSALRQARKRMDGLPAKGPRDAFMQWPTASEGLDELKDALVGLLEQLQAVADQTPGLLRCAERCRDHLDTLADWTGAQRSNGVYWFELGQHSFRLRYTPMDVSDSLRNQREQTQASWIMTSATLAVDTSFTHYTEKMGMNEPRTLIAPSPFRWDEQSLLYVPPNLPDPSDRDFMAAVIDAVRPVLEASKGRAFLLFASHANLRKAHALLKDGPWPLFVQGEGAKNALLDGFRKSGNGVLLGTATFREGVDVVGDALSVVVIDKLPFAPPDDPVLVARQEDIRNRGGNPFADEQVPQAVIATKQAAGRLIRSETDRGVLVIADPRLLGKSYGRRFIHSLPTMRLTRQLQDVQEFFNESNTGD</sequence>
<feature type="domain" description="Helicase ATP-binding" evidence="8">
    <location>
        <begin position="18"/>
        <end position="294"/>
    </location>
</feature>
<keyword evidence="10" id="KW-1185">Reference proteome</keyword>
<evidence type="ECO:0000256" key="7">
    <source>
        <dbReference type="ARBA" id="ARBA00048954"/>
    </source>
</evidence>
<comment type="caution">
    <text evidence="9">The sequence shown here is derived from an EMBL/GenBank/DDBJ whole genome shotgun (WGS) entry which is preliminary data.</text>
</comment>